<dbReference type="PANTHER" id="PTHR12461">
    <property type="entry name" value="HYPOXIA-INDUCIBLE FACTOR 1 ALPHA INHIBITOR-RELATED"/>
    <property type="match status" value="1"/>
</dbReference>
<feature type="transmembrane region" description="Helical" evidence="1">
    <location>
        <begin position="292"/>
        <end position="311"/>
    </location>
</feature>
<dbReference type="STRING" id="464.Lgor_2917"/>
<evidence type="ECO:0000259" key="2">
    <source>
        <dbReference type="PROSITE" id="PS51184"/>
    </source>
</evidence>
<protein>
    <submittedName>
        <fullName evidence="3">Cupin-like domain-containing protein</fullName>
    </submittedName>
</protein>
<sequence length="319" mass="38000">MRFKKIKTLTYNYGEEKELQNILFKATEPLLIHIKGFPDTFTLDYFIKKYHGLINYSVFDNYRYVCEKSGDLKETFEEIKKNKPYRIFGLLFTRENSSIIEKYVPLWQTIPFNPRFYNPTLKVAYFFGGRGAATEIHFDREHCCNLHLCMSGKKQVLLFTEDENDSIYKVPYIGDSLIDFSQPMAQLHKKYPRLKEASAYNVILNPGDMIFMPRNCWHYTRYLDASTSATYVFYTSKLWQFYGYFTGYFFLGYKWHTTTLKISEWVLFKKFSFIYAMSNGWKKFLLKAVENISYIFLLPLISIGAIASHKLRFFRKFIK</sequence>
<evidence type="ECO:0000313" key="3">
    <source>
        <dbReference type="EMBL" id="SIR10746.1"/>
    </source>
</evidence>
<feature type="domain" description="JmjC" evidence="2">
    <location>
        <begin position="83"/>
        <end position="251"/>
    </location>
</feature>
<reference evidence="4 6" key="2">
    <citation type="submission" date="2018-06" db="EMBL/GenBank/DDBJ databases">
        <authorList>
            <consortium name="Pathogen Informatics"/>
            <person name="Doyle S."/>
        </authorList>
    </citation>
    <scope>NUCLEOTIDE SEQUENCE [LARGE SCALE GENOMIC DNA]</scope>
    <source>
        <strain evidence="4 6">NCTC11401</strain>
    </source>
</reference>
<dbReference type="SMART" id="SM00558">
    <property type="entry name" value="JmjC"/>
    <property type="match status" value="1"/>
</dbReference>
<dbReference type="PROSITE" id="PS51184">
    <property type="entry name" value="JMJC"/>
    <property type="match status" value="1"/>
</dbReference>
<keyword evidence="1" id="KW-1133">Transmembrane helix</keyword>
<dbReference type="InterPro" id="IPR003347">
    <property type="entry name" value="JmjC_dom"/>
</dbReference>
<dbReference type="Pfam" id="PF13621">
    <property type="entry name" value="Cupin_8"/>
    <property type="match status" value="1"/>
</dbReference>
<dbReference type="RefSeq" id="WP_058469245.1">
    <property type="nucleotide sequence ID" value="NZ_CAAAIX010000004.1"/>
</dbReference>
<dbReference type="InterPro" id="IPR041667">
    <property type="entry name" value="Cupin_8"/>
</dbReference>
<evidence type="ECO:0000256" key="1">
    <source>
        <dbReference type="SAM" id="Phobius"/>
    </source>
</evidence>
<dbReference type="Proteomes" id="UP000254374">
    <property type="component" value="Unassembled WGS sequence"/>
</dbReference>
<dbReference type="EMBL" id="FTNL01000006">
    <property type="protein sequence ID" value="SIR10746.1"/>
    <property type="molecule type" value="Genomic_DNA"/>
</dbReference>
<evidence type="ECO:0000313" key="4">
    <source>
        <dbReference type="EMBL" id="STO23257.1"/>
    </source>
</evidence>
<dbReference type="Gene3D" id="2.60.120.650">
    <property type="entry name" value="Cupin"/>
    <property type="match status" value="1"/>
</dbReference>
<proteinExistence type="predicted"/>
<name>A0A377GEL9_9GAMM</name>
<dbReference type="PANTHER" id="PTHR12461:SF105">
    <property type="entry name" value="HYPOXIA-INDUCIBLE FACTOR 1-ALPHA INHIBITOR"/>
    <property type="match status" value="1"/>
</dbReference>
<keyword evidence="5" id="KW-1185">Reference proteome</keyword>
<dbReference type="OrthoDB" id="479699at2"/>
<reference evidence="3 5" key="1">
    <citation type="submission" date="2017-01" db="EMBL/GenBank/DDBJ databases">
        <authorList>
            <person name="Varghese N."/>
            <person name="Submissions S."/>
        </authorList>
    </citation>
    <scope>NUCLEOTIDE SEQUENCE [LARGE SCALE GENOMIC DNA]</scope>
    <source>
        <strain evidence="3 5">ATCC 33342</strain>
    </source>
</reference>
<dbReference type="SUPFAM" id="SSF51197">
    <property type="entry name" value="Clavaminate synthase-like"/>
    <property type="match status" value="1"/>
</dbReference>
<dbReference type="Proteomes" id="UP000186808">
    <property type="component" value="Unassembled WGS sequence"/>
</dbReference>
<accession>A0A377GEL9</accession>
<dbReference type="EMBL" id="UGGV01000001">
    <property type="protein sequence ID" value="STO23257.1"/>
    <property type="molecule type" value="Genomic_DNA"/>
</dbReference>
<organism evidence="4 6">
    <name type="scientific">Fluoribacter gormanii</name>
    <dbReference type="NCBI Taxonomy" id="464"/>
    <lineage>
        <taxon>Bacteria</taxon>
        <taxon>Pseudomonadati</taxon>
        <taxon>Pseudomonadota</taxon>
        <taxon>Gammaproteobacteria</taxon>
        <taxon>Legionellales</taxon>
        <taxon>Legionellaceae</taxon>
        <taxon>Fluoribacter</taxon>
    </lineage>
</organism>
<keyword evidence="1" id="KW-0472">Membrane</keyword>
<evidence type="ECO:0000313" key="6">
    <source>
        <dbReference type="Proteomes" id="UP000254374"/>
    </source>
</evidence>
<dbReference type="AlphaFoldDB" id="A0A377GEL9"/>
<keyword evidence="1" id="KW-0812">Transmembrane</keyword>
<gene>
    <name evidence="4" type="ORF">NCTC11401_00048</name>
    <name evidence="3" type="ORF">SAMN05421777_106142</name>
</gene>
<evidence type="ECO:0000313" key="5">
    <source>
        <dbReference type="Proteomes" id="UP000186808"/>
    </source>
</evidence>